<feature type="region of interest" description="Disordered" evidence="1">
    <location>
        <begin position="1"/>
        <end position="23"/>
    </location>
</feature>
<dbReference type="STRING" id="553510.B1H19_04735"/>
<keyword evidence="3" id="KW-1185">Reference proteome</keyword>
<dbReference type="Proteomes" id="UP000192726">
    <property type="component" value="Chromosome"/>
</dbReference>
<evidence type="ECO:0000313" key="2">
    <source>
        <dbReference type="EMBL" id="ARF53576.1"/>
    </source>
</evidence>
<dbReference type="EMBL" id="CP020569">
    <property type="protein sequence ID" value="ARF53576.1"/>
    <property type="molecule type" value="Genomic_DNA"/>
</dbReference>
<accession>A0A1V0TKW0</accession>
<name>A0A1V0TKW0_9ACTN</name>
<dbReference type="KEGG" id="sgv:B1H19_04735"/>
<gene>
    <name evidence="2" type="ORF">B1H19_04735</name>
</gene>
<proteinExistence type="predicted"/>
<protein>
    <submittedName>
        <fullName evidence="2">Uncharacterized protein</fullName>
    </submittedName>
</protein>
<reference evidence="2 3" key="1">
    <citation type="submission" date="2017-04" db="EMBL/GenBank/DDBJ databases">
        <title>Complete Genome Sequence of Streptomyces gilvosporeus F607, a Capable Producer of Natamycin.</title>
        <authorList>
            <person name="Zong G."/>
            <person name="Zhong C."/>
            <person name="Fu J."/>
            <person name="Qin R."/>
            <person name="Cao G."/>
        </authorList>
    </citation>
    <scope>NUCLEOTIDE SEQUENCE [LARGE SCALE GENOMIC DNA]</scope>
    <source>
        <strain evidence="2 3">F607</strain>
    </source>
</reference>
<organism evidence="2 3">
    <name type="scientific">Streptomyces gilvosporeus</name>
    <dbReference type="NCBI Taxonomy" id="553510"/>
    <lineage>
        <taxon>Bacteria</taxon>
        <taxon>Bacillati</taxon>
        <taxon>Actinomycetota</taxon>
        <taxon>Actinomycetes</taxon>
        <taxon>Kitasatosporales</taxon>
        <taxon>Streptomycetaceae</taxon>
        <taxon>Streptomyces</taxon>
    </lineage>
</organism>
<sequence length="69" mass="7564">MTGRYRVRPPLSCRTGRTGRRPAREEHGTVLLMAIGLLPGRIGGRPVRYPVAWGHRRAAVIGKPVQHGG</sequence>
<evidence type="ECO:0000256" key="1">
    <source>
        <dbReference type="SAM" id="MobiDB-lite"/>
    </source>
</evidence>
<evidence type="ECO:0000313" key="3">
    <source>
        <dbReference type="Proteomes" id="UP000192726"/>
    </source>
</evidence>
<dbReference type="AlphaFoldDB" id="A0A1V0TKW0"/>